<keyword evidence="2" id="KW-1185">Reference proteome</keyword>
<reference evidence="1" key="1">
    <citation type="journal article" date="2023" name="Insect Mol. Biol.">
        <title>Genome sequencing provides insights into the evolution of gene families encoding plant cell wall-degrading enzymes in longhorned beetles.</title>
        <authorList>
            <person name="Shin N.R."/>
            <person name="Okamura Y."/>
            <person name="Kirsch R."/>
            <person name="Pauchet Y."/>
        </authorList>
    </citation>
    <scope>NUCLEOTIDE SEQUENCE</scope>
    <source>
        <tissue evidence="1">Midgut</tissue>
    </source>
</reference>
<dbReference type="Proteomes" id="UP001162156">
    <property type="component" value="Unassembled WGS sequence"/>
</dbReference>
<name>A0AAV8YNG2_9CUCU</name>
<dbReference type="AlphaFoldDB" id="A0AAV8YNG2"/>
<comment type="caution">
    <text evidence="1">The sequence shown here is derived from an EMBL/GenBank/DDBJ whole genome shotgun (WGS) entry which is preliminary data.</text>
</comment>
<accession>A0AAV8YNG2</accession>
<sequence>MKIFIVAPDFFSFSGKSLYSSTRNAKLVQGDLQLALDFIVMGLDFSELEGLFLDGLLEVNVDFIGTIQRHFEFGDLDLQLLLNASDFGLEPGFGFNNARIELLNFNAGGLTAIEW</sequence>
<organism evidence="1 2">
    <name type="scientific">Rhamnusium bicolor</name>
    <dbReference type="NCBI Taxonomy" id="1586634"/>
    <lineage>
        <taxon>Eukaryota</taxon>
        <taxon>Metazoa</taxon>
        <taxon>Ecdysozoa</taxon>
        <taxon>Arthropoda</taxon>
        <taxon>Hexapoda</taxon>
        <taxon>Insecta</taxon>
        <taxon>Pterygota</taxon>
        <taxon>Neoptera</taxon>
        <taxon>Endopterygota</taxon>
        <taxon>Coleoptera</taxon>
        <taxon>Polyphaga</taxon>
        <taxon>Cucujiformia</taxon>
        <taxon>Chrysomeloidea</taxon>
        <taxon>Cerambycidae</taxon>
        <taxon>Lepturinae</taxon>
        <taxon>Rhagiini</taxon>
        <taxon>Rhamnusium</taxon>
    </lineage>
</organism>
<gene>
    <name evidence="1" type="ORF">NQ314_007525</name>
</gene>
<protein>
    <submittedName>
        <fullName evidence="1">Uncharacterized protein</fullName>
    </submittedName>
</protein>
<dbReference type="EMBL" id="JANEYF010002024">
    <property type="protein sequence ID" value="KAJ8952452.1"/>
    <property type="molecule type" value="Genomic_DNA"/>
</dbReference>
<evidence type="ECO:0000313" key="1">
    <source>
        <dbReference type="EMBL" id="KAJ8952452.1"/>
    </source>
</evidence>
<proteinExistence type="predicted"/>
<evidence type="ECO:0000313" key="2">
    <source>
        <dbReference type="Proteomes" id="UP001162156"/>
    </source>
</evidence>